<dbReference type="Pfam" id="PF00535">
    <property type="entry name" value="Glycos_transf_2"/>
    <property type="match status" value="1"/>
</dbReference>
<dbReference type="GO" id="GO:0016757">
    <property type="term" value="F:glycosyltransferase activity"/>
    <property type="evidence" value="ECO:0007669"/>
    <property type="project" value="UniProtKB-KW"/>
</dbReference>
<dbReference type="EMBL" id="JAYGHG010000029">
    <property type="protein sequence ID" value="MEA5582840.1"/>
    <property type="molecule type" value="Genomic_DNA"/>
</dbReference>
<protein>
    <submittedName>
        <fullName evidence="2">Glycosyltransferase family 2 protein</fullName>
        <ecNumber evidence="2">2.4.-.-</ecNumber>
    </submittedName>
</protein>
<evidence type="ECO:0000259" key="1">
    <source>
        <dbReference type="Pfam" id="PF00535"/>
    </source>
</evidence>
<keyword evidence="2" id="KW-0328">Glycosyltransferase</keyword>
<dbReference type="CDD" id="cd04186">
    <property type="entry name" value="GT_2_like_c"/>
    <property type="match status" value="1"/>
</dbReference>
<feature type="domain" description="Glycosyltransferase 2-like" evidence="1">
    <location>
        <begin position="16"/>
        <end position="150"/>
    </location>
</feature>
<dbReference type="RefSeq" id="WP_323197150.1">
    <property type="nucleotide sequence ID" value="NZ_JAYGHG010000029.1"/>
</dbReference>
<dbReference type="InterPro" id="IPR001173">
    <property type="entry name" value="Glyco_trans_2-like"/>
</dbReference>
<keyword evidence="3" id="KW-1185">Reference proteome</keyword>
<keyword evidence="2" id="KW-0808">Transferase</keyword>
<proteinExistence type="predicted"/>
<evidence type="ECO:0000313" key="3">
    <source>
        <dbReference type="Proteomes" id="UP001302120"/>
    </source>
</evidence>
<dbReference type="Gene3D" id="3.90.550.10">
    <property type="entry name" value="Spore Coat Polysaccharide Biosynthesis Protein SpsA, Chain A"/>
    <property type="match status" value="1"/>
</dbReference>
<gene>
    <name evidence="2" type="ORF">VB620_16010</name>
</gene>
<dbReference type="Proteomes" id="UP001302120">
    <property type="component" value="Unassembled WGS sequence"/>
</dbReference>
<comment type="caution">
    <text evidence="2">The sequence shown here is derived from an EMBL/GenBank/DDBJ whole genome shotgun (WGS) entry which is preliminary data.</text>
</comment>
<dbReference type="EC" id="2.4.-.-" evidence="2"/>
<dbReference type="SUPFAM" id="SSF53448">
    <property type="entry name" value="Nucleotide-diphospho-sugar transferases"/>
    <property type="match status" value="1"/>
</dbReference>
<reference evidence="2 3" key="1">
    <citation type="submission" date="2023-12" db="EMBL/GenBank/DDBJ databases">
        <title>Baltic Sea Cyanobacteria.</title>
        <authorList>
            <person name="Delbaje E."/>
            <person name="Fewer D.P."/>
            <person name="Shishido T.K."/>
        </authorList>
    </citation>
    <scope>NUCLEOTIDE SEQUENCE [LARGE SCALE GENOMIC DNA]</scope>
    <source>
        <strain evidence="2 3">UHCC-0300</strain>
    </source>
</reference>
<dbReference type="InterPro" id="IPR029044">
    <property type="entry name" value="Nucleotide-diphossugar_trans"/>
</dbReference>
<name>A0ABU5UI88_9CYAN</name>
<evidence type="ECO:0000313" key="2">
    <source>
        <dbReference type="EMBL" id="MEA5582840.1"/>
    </source>
</evidence>
<dbReference type="PANTHER" id="PTHR43179:SF7">
    <property type="entry name" value="RHAMNOSYLTRANSFERASE WBBL"/>
    <property type="match status" value="1"/>
</dbReference>
<organism evidence="2 3">
    <name type="scientific">Nodularia harveyana UHCC-0300</name>
    <dbReference type="NCBI Taxonomy" id="2974287"/>
    <lineage>
        <taxon>Bacteria</taxon>
        <taxon>Bacillati</taxon>
        <taxon>Cyanobacteriota</taxon>
        <taxon>Cyanophyceae</taxon>
        <taxon>Nostocales</taxon>
        <taxon>Nodulariaceae</taxon>
        <taxon>Nodularia</taxon>
    </lineage>
</organism>
<accession>A0ABU5UI88</accession>
<sequence>MESLINVPPEPRILVSIILVNYNGADVLPACLNSLAEFIPQDTCEIILVDNNSQDHSIDYVTENFPEIKIIRMSRNCGFGAGNNAGAKISRGKFLFLLNTDTILTNNIIPHLIDLMQKRQEVGIVGTKLLFPNQSFQISVSPTIGIKGEFKSRRLHKYAESNCNLNFLEKDYQVIKEVDIVVGASLFIRAELFDSLGGFDESFFMYFEDSDLCQRVQNKGYKIIYTPEVSVIHIRGHSMKKNANAMAVEYRRSQIYYYQKHRPDWEMFILKVYLFIKFISEYIQTKNSYALDILRLLGDK</sequence>
<dbReference type="PANTHER" id="PTHR43179">
    <property type="entry name" value="RHAMNOSYLTRANSFERASE WBBL"/>
    <property type="match status" value="1"/>
</dbReference>